<dbReference type="NCBIfam" id="NF041109">
    <property type="entry name" value="VF_TspB_C_term"/>
    <property type="match status" value="1"/>
</dbReference>
<dbReference type="EMBL" id="MT143644">
    <property type="protein sequence ID" value="QJA99337.1"/>
    <property type="molecule type" value="Genomic_DNA"/>
</dbReference>
<organism evidence="3">
    <name type="scientific">viral metagenome</name>
    <dbReference type="NCBI Taxonomy" id="1070528"/>
    <lineage>
        <taxon>unclassified sequences</taxon>
        <taxon>metagenomes</taxon>
        <taxon>organismal metagenomes</taxon>
    </lineage>
</organism>
<evidence type="ECO:0000256" key="1">
    <source>
        <dbReference type="SAM" id="MobiDB-lite"/>
    </source>
</evidence>
<sequence length="404" mass="42053">MYMDVGEQFCPYGGSFRGGGICSGNPVCPAGQVYDPNANKCAQQACALGQVRNTITQQCQPPCHGAGTSGGSDYVSPYTIQPKTICRDGCELNVGGGTTIPNSSGTDWHMVTGLTHTGEFCTGAIDANGDGTGYDSHDEPTDLPPVSVTPDTDPPRCEAGKCPGTINGQYQCMPCKDVATPDKPVTQYDTKTETQTTGTPPDQTTTSTTTQTKATHDGSGTVTTSTTSTKTTTGPDGNGGTTTTTETSSEEKKEPQESFCKENPTSAFCKEGKWSGTCESEFQCDGDAVQCATAKAAWGAYCLDKKYEETQAGNLAAAILSGNDPDAENNPLNPENIDDIDIAARAAVAPRQLSESCIPDQSFVVAGATFTLDTSKFCELMSICGNILVALASIAAFRIVGGTS</sequence>
<proteinExistence type="predicted"/>
<evidence type="ECO:0000313" key="3">
    <source>
        <dbReference type="EMBL" id="QJB03245.1"/>
    </source>
</evidence>
<accession>A0A6M3MCK5</accession>
<reference evidence="3" key="1">
    <citation type="submission" date="2020-03" db="EMBL/GenBank/DDBJ databases">
        <title>The deep terrestrial virosphere.</title>
        <authorList>
            <person name="Holmfeldt K."/>
            <person name="Nilsson E."/>
            <person name="Simone D."/>
            <person name="Lopez-Fernandez M."/>
            <person name="Wu X."/>
            <person name="de Brujin I."/>
            <person name="Lundin D."/>
            <person name="Andersson A."/>
            <person name="Bertilsson S."/>
            <person name="Dopson M."/>
        </authorList>
    </citation>
    <scope>NUCLEOTIDE SEQUENCE</scope>
    <source>
        <strain evidence="2">MM171A01142</strain>
        <strain evidence="3">MM171B00834</strain>
    </source>
</reference>
<feature type="region of interest" description="Disordered" evidence="1">
    <location>
        <begin position="186"/>
        <end position="261"/>
    </location>
</feature>
<dbReference type="AlphaFoldDB" id="A0A6M3MCK5"/>
<feature type="compositionally biased region" description="Basic and acidic residues" evidence="1">
    <location>
        <begin position="249"/>
        <end position="260"/>
    </location>
</feature>
<evidence type="ECO:0000313" key="2">
    <source>
        <dbReference type="EMBL" id="QJA99337.1"/>
    </source>
</evidence>
<feature type="region of interest" description="Disordered" evidence="1">
    <location>
        <begin position="127"/>
        <end position="156"/>
    </location>
</feature>
<dbReference type="EMBL" id="MT143833">
    <property type="protein sequence ID" value="QJB03245.1"/>
    <property type="molecule type" value="Genomic_DNA"/>
</dbReference>
<gene>
    <name evidence="2" type="ORF">MM171A01142_0006</name>
    <name evidence="3" type="ORF">MM171B00834_0011</name>
</gene>
<protein>
    <submittedName>
        <fullName evidence="3">Uncharacterized protein</fullName>
    </submittedName>
</protein>
<name>A0A6M3MCK5_9ZZZZ</name>
<feature type="compositionally biased region" description="Low complexity" evidence="1">
    <location>
        <begin position="186"/>
        <end position="247"/>
    </location>
</feature>